<dbReference type="CDD" id="cd09597">
    <property type="entry name" value="M4_TLP"/>
    <property type="match status" value="1"/>
</dbReference>
<dbReference type="Pfam" id="PF02868">
    <property type="entry name" value="Peptidase_M4_C"/>
    <property type="match status" value="1"/>
</dbReference>
<evidence type="ECO:0000256" key="2">
    <source>
        <dbReference type="ARBA" id="ARBA00022670"/>
    </source>
</evidence>
<sequence length="379" mass="40210">MNTSERAVASLGLHHVLPPYMLEHLAENGPERLREAARADLAVDRQLRSARAARPIARYGTAAEAADTTPNRTVYDAKNRRQLPGVEVLREGGQPVSDIAVTEAYDGLGATFTFWWEVFGRNSIDGNGLPLDASVHYGRDYDNAFWDGQQMVFGDGDGTLFNRFTVSLDVIGHELAHGVTGAVRDLVYEGQSGALNESMSDVFGSLVKQYAAHQTAEEADWLIGAGLLAAGVQGTALRSMKAPGTAYDDPNLGKDPQPATMTDFVEMTDDNGGVHVNSGIPNRAFYLSAIGFGGYAWEQAGRIWFEALSGPGLSTAATFTEFAAATVAQANTLFGPEAGAVVADAWGQVAVEVVVELPEGDDPVVDVTQTESGAEAGAE</sequence>
<accession>A0ABP7AT31</accession>
<comment type="caution">
    <text evidence="10">The sequence shown here is derived from an EMBL/GenBank/DDBJ whole genome shotgun (WGS) entry which is preliminary data.</text>
</comment>
<evidence type="ECO:0000256" key="4">
    <source>
        <dbReference type="ARBA" id="ARBA00022801"/>
    </source>
</evidence>
<evidence type="ECO:0000313" key="10">
    <source>
        <dbReference type="EMBL" id="GAA3639030.1"/>
    </source>
</evidence>
<dbReference type="PANTHER" id="PTHR43579:SF1">
    <property type="entry name" value="NEUTRAL METALLOPROTEINASE"/>
    <property type="match status" value="1"/>
</dbReference>
<keyword evidence="3" id="KW-0479">Metal-binding</keyword>
<dbReference type="Gene3D" id="1.10.390.10">
    <property type="entry name" value="Neutral Protease Domain 2"/>
    <property type="match status" value="1"/>
</dbReference>
<dbReference type="RefSeq" id="WP_231489398.1">
    <property type="nucleotide sequence ID" value="NZ_BAAAZO010000013.1"/>
</dbReference>
<proteinExistence type="inferred from homology"/>
<dbReference type="Proteomes" id="UP001501074">
    <property type="component" value="Unassembled WGS sequence"/>
</dbReference>
<dbReference type="EC" id="3.4.24.-" evidence="7"/>
<dbReference type="PANTHER" id="PTHR43579">
    <property type="match status" value="1"/>
</dbReference>
<evidence type="ECO:0000313" key="11">
    <source>
        <dbReference type="Proteomes" id="UP001501074"/>
    </source>
</evidence>
<dbReference type="InterPro" id="IPR013856">
    <property type="entry name" value="Peptidase_M4_domain"/>
</dbReference>
<dbReference type="PRINTS" id="PR00730">
    <property type="entry name" value="THERMOLYSIN"/>
</dbReference>
<keyword evidence="11" id="KW-1185">Reference proteome</keyword>
<dbReference type="InterPro" id="IPR023612">
    <property type="entry name" value="Peptidase_M4"/>
</dbReference>
<dbReference type="InterPro" id="IPR001570">
    <property type="entry name" value="Peptidase_M4_C_domain"/>
</dbReference>
<evidence type="ECO:0000259" key="9">
    <source>
        <dbReference type="Pfam" id="PF02868"/>
    </source>
</evidence>
<comment type="cofactor">
    <cofactor evidence="7">
        <name>Zn(2+)</name>
        <dbReference type="ChEBI" id="CHEBI:29105"/>
    </cofactor>
</comment>
<dbReference type="SUPFAM" id="SSF55486">
    <property type="entry name" value="Metalloproteases ('zincins'), catalytic domain"/>
    <property type="match status" value="1"/>
</dbReference>
<evidence type="ECO:0000256" key="6">
    <source>
        <dbReference type="ARBA" id="ARBA00023049"/>
    </source>
</evidence>
<keyword evidence="2 7" id="KW-0645">Protease</keyword>
<dbReference type="InterPro" id="IPR027268">
    <property type="entry name" value="Peptidase_M4/M1_CTD_sf"/>
</dbReference>
<gene>
    <name evidence="10" type="ORF">GCM10022223_67570</name>
</gene>
<comment type="subcellular location">
    <subcellularLocation>
        <location evidence="7">Secreted</location>
    </subcellularLocation>
</comment>
<dbReference type="EMBL" id="BAAAZO010000013">
    <property type="protein sequence ID" value="GAA3639030.1"/>
    <property type="molecule type" value="Genomic_DNA"/>
</dbReference>
<protein>
    <recommendedName>
        <fullName evidence="7">Neutral metalloproteinase</fullName>
        <ecNumber evidence="7">3.4.24.-</ecNumber>
    </recommendedName>
</protein>
<keyword evidence="7" id="KW-0964">Secreted</keyword>
<reference evidence="11" key="1">
    <citation type="journal article" date="2019" name="Int. J. Syst. Evol. Microbiol.">
        <title>The Global Catalogue of Microorganisms (GCM) 10K type strain sequencing project: providing services to taxonomists for standard genome sequencing and annotation.</title>
        <authorList>
            <consortium name="The Broad Institute Genomics Platform"/>
            <consortium name="The Broad Institute Genome Sequencing Center for Infectious Disease"/>
            <person name="Wu L."/>
            <person name="Ma J."/>
        </authorList>
    </citation>
    <scope>NUCLEOTIDE SEQUENCE [LARGE SCALE GENOMIC DNA]</scope>
    <source>
        <strain evidence="11">JCM 16902</strain>
    </source>
</reference>
<evidence type="ECO:0000256" key="5">
    <source>
        <dbReference type="ARBA" id="ARBA00022833"/>
    </source>
</evidence>
<feature type="domain" description="Peptidase M4 C-terminal" evidence="9">
    <location>
        <begin position="185"/>
        <end position="351"/>
    </location>
</feature>
<organism evidence="10 11">
    <name type="scientific">Kineosporia mesophila</name>
    <dbReference type="NCBI Taxonomy" id="566012"/>
    <lineage>
        <taxon>Bacteria</taxon>
        <taxon>Bacillati</taxon>
        <taxon>Actinomycetota</taxon>
        <taxon>Actinomycetes</taxon>
        <taxon>Kineosporiales</taxon>
        <taxon>Kineosporiaceae</taxon>
        <taxon>Kineosporia</taxon>
    </lineage>
</organism>
<dbReference type="Pfam" id="PF01447">
    <property type="entry name" value="Peptidase_M4"/>
    <property type="match status" value="1"/>
</dbReference>
<dbReference type="InterPro" id="IPR052759">
    <property type="entry name" value="Metalloprotease_M4"/>
</dbReference>
<keyword evidence="5 7" id="KW-0862">Zinc</keyword>
<name>A0ABP7AT31_9ACTN</name>
<comment type="similarity">
    <text evidence="1 7">Belongs to the peptidase M4 family.</text>
</comment>
<evidence type="ECO:0000256" key="7">
    <source>
        <dbReference type="RuleBase" id="RU366073"/>
    </source>
</evidence>
<comment type="function">
    <text evidence="7">Extracellular zinc metalloprotease.</text>
</comment>
<evidence type="ECO:0000256" key="3">
    <source>
        <dbReference type="ARBA" id="ARBA00022723"/>
    </source>
</evidence>
<evidence type="ECO:0000256" key="1">
    <source>
        <dbReference type="ARBA" id="ARBA00009388"/>
    </source>
</evidence>
<keyword evidence="6 7" id="KW-0482">Metalloprotease</keyword>
<evidence type="ECO:0000259" key="8">
    <source>
        <dbReference type="Pfam" id="PF01447"/>
    </source>
</evidence>
<dbReference type="Gene3D" id="3.10.170.10">
    <property type="match status" value="1"/>
</dbReference>
<keyword evidence="4 7" id="KW-0378">Hydrolase</keyword>
<feature type="domain" description="Peptidase M4" evidence="8">
    <location>
        <begin position="74"/>
        <end position="180"/>
    </location>
</feature>